<accession>A0ABN9KVZ5</accession>
<gene>
    <name evidence="1" type="ORF">RIMI_LOCUS1695949</name>
</gene>
<dbReference type="Proteomes" id="UP001176940">
    <property type="component" value="Unassembled WGS sequence"/>
</dbReference>
<organism evidence="1 2">
    <name type="scientific">Ranitomeya imitator</name>
    <name type="common">mimic poison frog</name>
    <dbReference type="NCBI Taxonomy" id="111125"/>
    <lineage>
        <taxon>Eukaryota</taxon>
        <taxon>Metazoa</taxon>
        <taxon>Chordata</taxon>
        <taxon>Craniata</taxon>
        <taxon>Vertebrata</taxon>
        <taxon>Euteleostomi</taxon>
        <taxon>Amphibia</taxon>
        <taxon>Batrachia</taxon>
        <taxon>Anura</taxon>
        <taxon>Neobatrachia</taxon>
        <taxon>Hyloidea</taxon>
        <taxon>Dendrobatidae</taxon>
        <taxon>Dendrobatinae</taxon>
        <taxon>Ranitomeya</taxon>
    </lineage>
</organism>
<dbReference type="EMBL" id="CAUEEQ010002225">
    <property type="protein sequence ID" value="CAJ0922225.1"/>
    <property type="molecule type" value="Genomic_DNA"/>
</dbReference>
<name>A0ABN9KVZ5_9NEOB</name>
<reference evidence="1" key="1">
    <citation type="submission" date="2023-07" db="EMBL/GenBank/DDBJ databases">
        <authorList>
            <person name="Stuckert A."/>
        </authorList>
    </citation>
    <scope>NUCLEOTIDE SEQUENCE</scope>
</reference>
<evidence type="ECO:0000313" key="1">
    <source>
        <dbReference type="EMBL" id="CAJ0922225.1"/>
    </source>
</evidence>
<dbReference type="PANTHER" id="PTHR12306:SF8">
    <property type="entry name" value="LIPID TRANSFERASE CIDEA"/>
    <property type="match status" value="1"/>
</dbReference>
<protein>
    <submittedName>
        <fullName evidence="1">Uncharacterized protein</fullName>
    </submittedName>
</protein>
<evidence type="ECO:0000313" key="2">
    <source>
        <dbReference type="Proteomes" id="UP001176940"/>
    </source>
</evidence>
<keyword evidence="2" id="KW-1185">Reference proteome</keyword>
<proteinExistence type="predicted"/>
<dbReference type="PANTHER" id="PTHR12306">
    <property type="entry name" value="CELL DEATH ACTIVATOR CIDE"/>
    <property type="match status" value="1"/>
</dbReference>
<comment type="caution">
    <text evidence="1">The sequence shown here is derived from an EMBL/GenBank/DDBJ whole genome shotgun (WGS) entry which is preliminary data.</text>
</comment>
<sequence>MSSTGDAEHRKGEQQQISEWRCGTRAAGSWHATSHLTPSETGTLISSAVERNVTRCTQQVNKKGIANITLDLYKLDPKDFIGCLNIKATFYEMYSVSCDIRCLGVKKVLRNFLRMLSHLAQGTVTLYDLPTYDHDQRYDLAVIVVTVREADSKGPDGHRNLPDVYPGYKGTHRWIASLDRCHTHRSSDDSGRSSDETKFQTICYDVRFSAGSLIAAACHTQRYRNDIAGMSRIVPS</sequence>